<comment type="caution">
    <text evidence="2">The sequence shown here is derived from an EMBL/GenBank/DDBJ whole genome shotgun (WGS) entry which is preliminary data.</text>
</comment>
<evidence type="ECO:0000256" key="1">
    <source>
        <dbReference type="SAM" id="Phobius"/>
    </source>
</evidence>
<keyword evidence="1" id="KW-0472">Membrane</keyword>
<protein>
    <submittedName>
        <fullName evidence="2">Uncharacterized protein</fullName>
    </submittedName>
</protein>
<gene>
    <name evidence="2" type="ORF">SPIL2461_LOCUS992</name>
</gene>
<keyword evidence="1" id="KW-1133">Transmembrane helix</keyword>
<sequence length="82" mass="9185">MGGQRSKAVVPLGWSQIRSRPMAYLTIPLVAAFVGWFTNWVSVQMLFYPIQYAGLDFYRKKHVPYGLIGWQGVVPTKALGAP</sequence>
<proteinExistence type="predicted"/>
<accession>A0A812IW55</accession>
<dbReference type="PANTHER" id="PTHR35791:SF1">
    <property type="entry name" value="UPF0754 MEMBRANE PROTEIN YHEB"/>
    <property type="match status" value="1"/>
</dbReference>
<evidence type="ECO:0000313" key="2">
    <source>
        <dbReference type="EMBL" id="CAE7178870.1"/>
    </source>
</evidence>
<keyword evidence="3" id="KW-1185">Reference proteome</keyword>
<evidence type="ECO:0000313" key="3">
    <source>
        <dbReference type="Proteomes" id="UP000649617"/>
    </source>
</evidence>
<organism evidence="2 3">
    <name type="scientific">Symbiodinium pilosum</name>
    <name type="common">Dinoflagellate</name>
    <dbReference type="NCBI Taxonomy" id="2952"/>
    <lineage>
        <taxon>Eukaryota</taxon>
        <taxon>Sar</taxon>
        <taxon>Alveolata</taxon>
        <taxon>Dinophyceae</taxon>
        <taxon>Suessiales</taxon>
        <taxon>Symbiodiniaceae</taxon>
        <taxon>Symbiodinium</taxon>
    </lineage>
</organism>
<reference evidence="2" key="1">
    <citation type="submission" date="2021-02" db="EMBL/GenBank/DDBJ databases">
        <authorList>
            <person name="Dougan E. K."/>
            <person name="Rhodes N."/>
            <person name="Thang M."/>
            <person name="Chan C."/>
        </authorList>
    </citation>
    <scope>NUCLEOTIDE SEQUENCE</scope>
</reference>
<dbReference type="EMBL" id="CAJNIZ010000938">
    <property type="protein sequence ID" value="CAE7178870.1"/>
    <property type="molecule type" value="Genomic_DNA"/>
</dbReference>
<dbReference type="PANTHER" id="PTHR35791">
    <property type="entry name" value="UPF0754 MEMBRANE PROTEIN YHEB"/>
    <property type="match status" value="1"/>
</dbReference>
<name>A0A812IW55_SYMPI</name>
<dbReference type="AlphaFoldDB" id="A0A812IW55"/>
<dbReference type="OrthoDB" id="410754at2759"/>
<feature type="transmembrane region" description="Helical" evidence="1">
    <location>
        <begin position="21"/>
        <end position="38"/>
    </location>
</feature>
<dbReference type="Proteomes" id="UP000649617">
    <property type="component" value="Unassembled WGS sequence"/>
</dbReference>
<keyword evidence="1" id="KW-0812">Transmembrane</keyword>